<gene>
    <name evidence="1" type="ORF">S06H3_24428</name>
</gene>
<reference evidence="1" key="1">
    <citation type="journal article" date="2014" name="Front. Microbiol.">
        <title>High frequency of phylogenetically diverse reductive dehalogenase-homologous genes in deep subseafloor sedimentary metagenomes.</title>
        <authorList>
            <person name="Kawai M."/>
            <person name="Futagami T."/>
            <person name="Toyoda A."/>
            <person name="Takaki Y."/>
            <person name="Nishi S."/>
            <person name="Hori S."/>
            <person name="Arai W."/>
            <person name="Tsubouchi T."/>
            <person name="Morono Y."/>
            <person name="Uchiyama I."/>
            <person name="Ito T."/>
            <person name="Fujiyama A."/>
            <person name="Inagaki F."/>
            <person name="Takami H."/>
        </authorList>
    </citation>
    <scope>NUCLEOTIDE SEQUENCE</scope>
    <source>
        <strain evidence="1">Expedition CK06-06</strain>
    </source>
</reference>
<feature type="non-terminal residue" evidence="1">
    <location>
        <position position="138"/>
    </location>
</feature>
<organism evidence="1">
    <name type="scientific">marine sediment metagenome</name>
    <dbReference type="NCBI Taxonomy" id="412755"/>
    <lineage>
        <taxon>unclassified sequences</taxon>
        <taxon>metagenomes</taxon>
        <taxon>ecological metagenomes</taxon>
    </lineage>
</organism>
<dbReference type="AlphaFoldDB" id="X1NBF3"/>
<sequence length="138" mass="16367">KPYRERVIDFNQGLDATYLTEDKMRLLSKLNISPMRIAFDRINERDEYIRAIRLAHKYKVSNFSNYMLYNFEDTPKDLYERLKINIKLNQKLKRKGKKSTASIYSYPMRYAPIHSTTNPTTVSQGNDISMDSLHDYQS</sequence>
<evidence type="ECO:0008006" key="2">
    <source>
        <dbReference type="Google" id="ProtNLM"/>
    </source>
</evidence>
<accession>X1NBF3</accession>
<evidence type="ECO:0000313" key="1">
    <source>
        <dbReference type="EMBL" id="GAI24170.1"/>
    </source>
</evidence>
<dbReference type="EMBL" id="BARV01013584">
    <property type="protein sequence ID" value="GAI24170.1"/>
    <property type="molecule type" value="Genomic_DNA"/>
</dbReference>
<protein>
    <recommendedName>
        <fullName evidence="2">Radical SAM core domain-containing protein</fullName>
    </recommendedName>
</protein>
<feature type="non-terminal residue" evidence="1">
    <location>
        <position position="1"/>
    </location>
</feature>
<proteinExistence type="predicted"/>
<name>X1NBF3_9ZZZZ</name>
<comment type="caution">
    <text evidence="1">The sequence shown here is derived from an EMBL/GenBank/DDBJ whole genome shotgun (WGS) entry which is preliminary data.</text>
</comment>